<dbReference type="PANTHER" id="PTHR24148">
    <property type="entry name" value="ANKYRIN REPEAT DOMAIN-CONTAINING PROTEIN 39 HOMOLOG-RELATED"/>
    <property type="match status" value="1"/>
</dbReference>
<dbReference type="PANTHER" id="PTHR24148:SF64">
    <property type="entry name" value="HETEROKARYON INCOMPATIBILITY DOMAIN-CONTAINING PROTEIN"/>
    <property type="match status" value="1"/>
</dbReference>
<proteinExistence type="predicted"/>
<name>A0A194W3B1_CYTMA</name>
<gene>
    <name evidence="1" type="ORF">VM1G_11678</name>
</gene>
<dbReference type="EMBL" id="CM003103">
    <property type="protein sequence ID" value="KUI70762.1"/>
    <property type="molecule type" value="Genomic_DNA"/>
</dbReference>
<organism evidence="1 2">
    <name type="scientific">Cytospora mali</name>
    <name type="common">Apple Valsa canker fungus</name>
    <name type="synonym">Valsa mali</name>
    <dbReference type="NCBI Taxonomy" id="578113"/>
    <lineage>
        <taxon>Eukaryota</taxon>
        <taxon>Fungi</taxon>
        <taxon>Dikarya</taxon>
        <taxon>Ascomycota</taxon>
        <taxon>Pezizomycotina</taxon>
        <taxon>Sordariomycetes</taxon>
        <taxon>Sordariomycetidae</taxon>
        <taxon>Diaporthales</taxon>
        <taxon>Cytosporaceae</taxon>
        <taxon>Cytospora</taxon>
    </lineage>
</organism>
<evidence type="ECO:0000313" key="2">
    <source>
        <dbReference type="Proteomes" id="UP000078559"/>
    </source>
</evidence>
<protein>
    <recommendedName>
        <fullName evidence="3">Heterokaryon incompatibility domain-containing protein</fullName>
    </recommendedName>
</protein>
<keyword evidence="2" id="KW-1185">Reference proteome</keyword>
<evidence type="ECO:0000313" key="1">
    <source>
        <dbReference type="EMBL" id="KUI70762.1"/>
    </source>
</evidence>
<dbReference type="InterPro" id="IPR052895">
    <property type="entry name" value="HetReg/Transcr_Mod"/>
</dbReference>
<dbReference type="OrthoDB" id="3553147at2759"/>
<sequence>MATAYRYSPLSPDTDDIRLLTLKPGREADDIAITLQHCSLVATTGQYEALSYVWGSTDDPTTVEVEDVLVYWKLSAARWQAWTLPLRGVLKCTSQLYVQASRPFVTVSGGQKGAIPFLPTTSNRAFVSTHEGYMGIAPASAREGDAVYAIPSCPCLIVLRPVQAFEDRFQVVGACFLYGLNNGEAALGVQPSHIRTELQFIPEARGWCHVYRNIDTGEVSYEDPRLLALGIHPRLGQSGVPMRVSAETLERAGVRIDRIDLV</sequence>
<dbReference type="AlphaFoldDB" id="A0A194W3B1"/>
<dbReference type="Pfam" id="PF26639">
    <property type="entry name" value="Het-6_barrel"/>
    <property type="match status" value="1"/>
</dbReference>
<reference evidence="1" key="1">
    <citation type="submission" date="2014-12" db="EMBL/GenBank/DDBJ databases">
        <title>Genome Sequence of Valsa Canker Pathogens Uncovers a Specific Adaption of Colonization on Woody Bark.</title>
        <authorList>
            <person name="Yin Z."/>
            <person name="Liu H."/>
            <person name="Gao X."/>
            <person name="Li Z."/>
            <person name="Song N."/>
            <person name="Ke X."/>
            <person name="Dai Q."/>
            <person name="Wu Y."/>
            <person name="Sun Y."/>
            <person name="Xu J.-R."/>
            <person name="Kang Z.K."/>
            <person name="Wang L."/>
            <person name="Huang L."/>
        </authorList>
    </citation>
    <scope>NUCLEOTIDE SEQUENCE [LARGE SCALE GENOMIC DNA]</scope>
    <source>
        <strain evidence="1">03-8</strain>
    </source>
</reference>
<accession>A0A194W3B1</accession>
<evidence type="ECO:0008006" key="3">
    <source>
        <dbReference type="Google" id="ProtNLM"/>
    </source>
</evidence>
<dbReference type="Proteomes" id="UP000078559">
    <property type="component" value="Chromosome 6"/>
</dbReference>